<dbReference type="STRING" id="33097.A0A150GT89"/>
<dbReference type="OrthoDB" id="2017317at2759"/>
<dbReference type="GO" id="GO:0003839">
    <property type="term" value="F:gamma-glutamylcyclotransferase activity"/>
    <property type="evidence" value="ECO:0007669"/>
    <property type="project" value="UniProtKB-EC"/>
</dbReference>
<sequence length="334" mass="33965">MGWTLSFRMLGLPYAEPGFATIERAQPEQQQQQQQQPGPVSTGASSSGSSRWRSEVHGVVHLLRHSDWVQVMATEGVGAGSTGYRVVEVEVELYDGRRTKALTLEGQGASLHRPDRPVAPSRRYLELLRAGARHHGLDPEYVSYLDSLVPYEGSGWGTGVGRAAALAVALPLALPLIPPVLYLRMARKKRQEDAQRASGADGAAAASNTNGPVAAASAAASAARDAADLPSKAAAAAAAPLAPSQAEAAVAGVKAADVATATAASAPGGPLPPELLQPPLVLPSVLSGYLAAVQYTTWAVHDLVGAPLLGSGSAAAGGGVKGDSSGGGVGGKRS</sequence>
<comment type="caution">
    <text evidence="6">The sequence shown here is derived from an EMBL/GenBank/DDBJ whole genome shotgun (WGS) entry which is preliminary data.</text>
</comment>
<gene>
    <name evidence="6" type="ORF">GPECTOR_8g62</name>
</gene>
<dbReference type="PANTHER" id="PTHR12935">
    <property type="entry name" value="GAMMA-GLUTAMYLCYCLOTRANSFERASE"/>
    <property type="match status" value="1"/>
</dbReference>
<feature type="compositionally biased region" description="Gly residues" evidence="5">
    <location>
        <begin position="315"/>
        <end position="334"/>
    </location>
</feature>
<evidence type="ECO:0000256" key="3">
    <source>
        <dbReference type="PIRSR" id="PIRSR617939-1"/>
    </source>
</evidence>
<evidence type="ECO:0000256" key="5">
    <source>
        <dbReference type="SAM" id="MobiDB-lite"/>
    </source>
</evidence>
<dbReference type="Proteomes" id="UP000075714">
    <property type="component" value="Unassembled WGS sequence"/>
</dbReference>
<dbReference type="EC" id="4.3.2.9" evidence="1"/>
<feature type="region of interest" description="Disordered" evidence="5">
    <location>
        <begin position="313"/>
        <end position="334"/>
    </location>
</feature>
<proteinExistence type="predicted"/>
<dbReference type="EMBL" id="LSYV01000009">
    <property type="protein sequence ID" value="KXZ53069.1"/>
    <property type="molecule type" value="Genomic_DNA"/>
</dbReference>
<dbReference type="AlphaFoldDB" id="A0A150GT89"/>
<dbReference type="Pfam" id="PF13772">
    <property type="entry name" value="AIG2_2"/>
    <property type="match status" value="1"/>
</dbReference>
<organism evidence="6 7">
    <name type="scientific">Gonium pectorale</name>
    <name type="common">Green alga</name>
    <dbReference type="NCBI Taxonomy" id="33097"/>
    <lineage>
        <taxon>Eukaryota</taxon>
        <taxon>Viridiplantae</taxon>
        <taxon>Chlorophyta</taxon>
        <taxon>core chlorophytes</taxon>
        <taxon>Chlorophyceae</taxon>
        <taxon>CS clade</taxon>
        <taxon>Chlamydomonadales</taxon>
        <taxon>Volvocaceae</taxon>
        <taxon>Gonium</taxon>
    </lineage>
</organism>
<evidence type="ECO:0000256" key="2">
    <source>
        <dbReference type="ARBA" id="ARBA00023239"/>
    </source>
</evidence>
<name>A0A150GT89_GONPE</name>
<feature type="region of interest" description="Disordered" evidence="5">
    <location>
        <begin position="25"/>
        <end position="51"/>
    </location>
</feature>
<feature type="binding site" evidence="4">
    <location>
        <position position="124"/>
    </location>
    <ligand>
        <name>substrate</name>
    </ligand>
</feature>
<dbReference type="PANTHER" id="PTHR12935:SF0">
    <property type="entry name" value="GAMMA-GLUTAMYLCYCLOTRANSFERASE"/>
    <property type="match status" value="1"/>
</dbReference>
<keyword evidence="7" id="KW-1185">Reference proteome</keyword>
<evidence type="ECO:0000256" key="4">
    <source>
        <dbReference type="PIRSR" id="PIRSR617939-2"/>
    </source>
</evidence>
<evidence type="ECO:0000256" key="1">
    <source>
        <dbReference type="ARBA" id="ARBA00012346"/>
    </source>
</evidence>
<protein>
    <recommendedName>
        <fullName evidence="1">gamma-glutamylcyclotransferase</fullName>
        <ecNumber evidence="1">4.3.2.9</ecNumber>
    </recommendedName>
</protein>
<dbReference type="Gene3D" id="3.10.490.10">
    <property type="entry name" value="Gamma-glutamyl cyclotransferase-like"/>
    <property type="match status" value="1"/>
</dbReference>
<evidence type="ECO:0000313" key="6">
    <source>
        <dbReference type="EMBL" id="KXZ53069.1"/>
    </source>
</evidence>
<feature type="active site" description="Proton acceptor" evidence="3">
    <location>
        <position position="75"/>
    </location>
</feature>
<feature type="compositionally biased region" description="Low complexity" evidence="5">
    <location>
        <begin position="29"/>
        <end position="51"/>
    </location>
</feature>
<evidence type="ECO:0000313" key="7">
    <source>
        <dbReference type="Proteomes" id="UP000075714"/>
    </source>
</evidence>
<reference evidence="7" key="1">
    <citation type="journal article" date="2016" name="Nat. Commun.">
        <title>The Gonium pectorale genome demonstrates co-option of cell cycle regulation during the evolution of multicellularity.</title>
        <authorList>
            <person name="Hanschen E.R."/>
            <person name="Marriage T.N."/>
            <person name="Ferris P.J."/>
            <person name="Hamaji T."/>
            <person name="Toyoda A."/>
            <person name="Fujiyama A."/>
            <person name="Neme R."/>
            <person name="Noguchi H."/>
            <person name="Minakuchi Y."/>
            <person name="Suzuki M."/>
            <person name="Kawai-Toyooka H."/>
            <person name="Smith D.R."/>
            <person name="Sparks H."/>
            <person name="Anderson J."/>
            <person name="Bakaric R."/>
            <person name="Luria V."/>
            <person name="Karger A."/>
            <person name="Kirschner M.W."/>
            <person name="Durand P.M."/>
            <person name="Michod R.E."/>
            <person name="Nozaki H."/>
            <person name="Olson B.J."/>
        </authorList>
    </citation>
    <scope>NUCLEOTIDE SEQUENCE [LARGE SCALE GENOMIC DNA]</scope>
    <source>
        <strain evidence="7">NIES-2863</strain>
    </source>
</reference>
<accession>A0A150GT89</accession>
<keyword evidence="2" id="KW-0456">Lyase</keyword>
<dbReference type="InterPro" id="IPR017939">
    <property type="entry name" value="G-Glutamylcylcotransferase"/>
</dbReference>